<evidence type="ECO:0000313" key="5">
    <source>
        <dbReference type="Proteomes" id="UP000781173"/>
    </source>
</evidence>
<dbReference type="PANTHER" id="PTHR34069:SF2">
    <property type="entry name" value="BETA-KETOACYL-[ACYL-CARRIER-PROTEIN] SYNTHASE III"/>
    <property type="match status" value="1"/>
</dbReference>
<dbReference type="InterPro" id="IPR016039">
    <property type="entry name" value="Thiolase-like"/>
</dbReference>
<gene>
    <name evidence="4" type="ORF">H3C67_01765</name>
</gene>
<dbReference type="AlphaFoldDB" id="A0A952DVI2"/>
<dbReference type="EMBL" id="JACFOF010000003">
    <property type="protein sequence ID" value="MBW7953490.1"/>
    <property type="molecule type" value="Genomic_DNA"/>
</dbReference>
<dbReference type="Proteomes" id="UP000781173">
    <property type="component" value="Unassembled WGS sequence"/>
</dbReference>
<proteinExistence type="predicted"/>
<sequence length="350" mass="37475">MKINNSGIISYGVSIPRRRISINTIASVWGKDGEQITSSLGLVEKTVPAPDEDTISLAMQSAKYAVDNISAKKLKIGAIYTGSESHPYAVKSTSAIVGEALGIGNSYTAADTEFACKAGTAALQMILGLSSSKMIEYGLAIGADTAQSRPADALEYSAAAAGAAYLIGTDPKEIIANVLFSSSFTSDTPDFWRRGHELYPSHAGRFTGEPAYFKHVYAATKAILEESNYKPSDFAHAVFHMPNARFPQKAAKDLGFNAEQLRAGFTVPLLGNSYSACSLVGLAAVLDVAKPNEKIFVCSYGSGSGSDAFIIETTKNIKNYKNSQTVKEQIENKTYVDYSYYITSVGKIKL</sequence>
<dbReference type="EC" id="2.3.3.10" evidence="4"/>
<dbReference type="CDD" id="cd00827">
    <property type="entry name" value="init_cond_enzymes"/>
    <property type="match status" value="1"/>
</dbReference>
<accession>A0A952DVI2</accession>
<protein>
    <submittedName>
        <fullName evidence="4">Hydroxymethylglutaryl-CoA synthase</fullName>
        <ecNumber evidence="4">2.3.3.10</ecNumber>
    </submittedName>
</protein>
<dbReference type="Pfam" id="PF08541">
    <property type="entry name" value="ACP_syn_III_C"/>
    <property type="match status" value="1"/>
</dbReference>
<feature type="domain" description="Beta-ketoacyl-[acyl-carrier-protein] synthase III C-terminal" evidence="3">
    <location>
        <begin position="224"/>
        <end position="311"/>
    </location>
</feature>
<evidence type="ECO:0000256" key="2">
    <source>
        <dbReference type="ARBA" id="ARBA00023315"/>
    </source>
</evidence>
<organism evidence="4 5">
    <name type="scientific">Candidatus Dojkabacteria bacterium</name>
    <dbReference type="NCBI Taxonomy" id="2099670"/>
    <lineage>
        <taxon>Bacteria</taxon>
        <taxon>Candidatus Dojkabacteria</taxon>
    </lineage>
</organism>
<dbReference type="NCBIfam" id="TIGR00748">
    <property type="entry name" value="HMG_CoA_syn_Arc"/>
    <property type="match status" value="1"/>
</dbReference>
<dbReference type="GO" id="GO:0004421">
    <property type="term" value="F:hydroxymethylglutaryl-CoA synthase activity"/>
    <property type="evidence" value="ECO:0007669"/>
    <property type="project" value="UniProtKB-EC"/>
</dbReference>
<evidence type="ECO:0000256" key="1">
    <source>
        <dbReference type="ARBA" id="ARBA00022679"/>
    </source>
</evidence>
<dbReference type="Gene3D" id="3.40.47.10">
    <property type="match status" value="1"/>
</dbReference>
<evidence type="ECO:0000259" key="3">
    <source>
        <dbReference type="Pfam" id="PF08541"/>
    </source>
</evidence>
<dbReference type="InterPro" id="IPR013747">
    <property type="entry name" value="ACP_syn_III_C"/>
</dbReference>
<comment type="caution">
    <text evidence="4">The sequence shown here is derived from an EMBL/GenBank/DDBJ whole genome shotgun (WGS) entry which is preliminary data.</text>
</comment>
<dbReference type="NCBIfam" id="NF003274">
    <property type="entry name" value="PRK04262.1"/>
    <property type="match status" value="1"/>
</dbReference>
<keyword evidence="1 4" id="KW-0808">Transferase</keyword>
<dbReference type="PANTHER" id="PTHR34069">
    <property type="entry name" value="3-OXOACYL-[ACYL-CARRIER-PROTEIN] SYNTHASE 3"/>
    <property type="match status" value="1"/>
</dbReference>
<dbReference type="GO" id="GO:0044550">
    <property type="term" value="P:secondary metabolite biosynthetic process"/>
    <property type="evidence" value="ECO:0007669"/>
    <property type="project" value="TreeGrafter"/>
</dbReference>
<evidence type="ECO:0000313" key="4">
    <source>
        <dbReference type="EMBL" id="MBW7953490.1"/>
    </source>
</evidence>
<name>A0A952DVI2_9BACT</name>
<reference evidence="4" key="1">
    <citation type="journal article" date="2022" name="ISME J.">
        <title>A general approach to explore prokaryotic protein glycosylation reveals the unique surface layer modulation of an anammox bacterium.</title>
        <authorList>
            <person name="Pabst M."/>
            <person name="Grouzdev D.S."/>
            <person name="Lawson C.E."/>
            <person name="Kleikamp H.B.C."/>
            <person name="de Ram C."/>
            <person name="Louwen R."/>
            <person name="Lin Y.M."/>
            <person name="Lucker S."/>
            <person name="van Loosdrecht M.C.M."/>
            <person name="Laureni M."/>
        </authorList>
    </citation>
    <scope>NUCLEOTIDE SEQUENCE</scope>
    <source>
        <strain evidence="4">BROCD043</strain>
    </source>
</reference>
<keyword evidence="2 4" id="KW-0012">Acyltransferase</keyword>
<dbReference type="InterPro" id="IPR004656">
    <property type="entry name" value="HMG_CoA_Synthase"/>
</dbReference>
<dbReference type="SUPFAM" id="SSF53901">
    <property type="entry name" value="Thiolase-like"/>
    <property type="match status" value="2"/>
</dbReference>